<gene>
    <name evidence="2" type="ORF">K493DRAFT_308965</name>
</gene>
<proteinExistence type="predicted"/>
<reference evidence="2 3" key="1">
    <citation type="submission" date="2016-07" db="EMBL/GenBank/DDBJ databases">
        <title>Pervasive Adenine N6-methylation of Active Genes in Fungi.</title>
        <authorList>
            <consortium name="DOE Joint Genome Institute"/>
            <person name="Mondo S.J."/>
            <person name="Dannebaum R.O."/>
            <person name="Kuo R.C."/>
            <person name="Labutti K."/>
            <person name="Haridas S."/>
            <person name="Kuo A."/>
            <person name="Salamov A."/>
            <person name="Ahrendt S.R."/>
            <person name="Lipzen A."/>
            <person name="Sullivan W."/>
            <person name="Andreopoulos W.B."/>
            <person name="Clum A."/>
            <person name="Lindquist E."/>
            <person name="Daum C."/>
            <person name="Ramamoorthy G.K."/>
            <person name="Gryganskyi A."/>
            <person name="Culley D."/>
            <person name="Magnuson J.K."/>
            <person name="James T.Y."/>
            <person name="O'Malley M.A."/>
            <person name="Stajich J.E."/>
            <person name="Spatafora J.W."/>
            <person name="Visel A."/>
            <person name="Grigoriev I.V."/>
        </authorList>
    </citation>
    <scope>NUCLEOTIDE SEQUENCE [LARGE SCALE GENOMIC DNA]</scope>
    <source>
        <strain evidence="2 3">CBS 931.73</strain>
    </source>
</reference>
<dbReference type="OrthoDB" id="2102561at2759"/>
<keyword evidence="1" id="KW-0521">NADP</keyword>
<evidence type="ECO:0000313" key="2">
    <source>
        <dbReference type="EMBL" id="ORX76950.1"/>
    </source>
</evidence>
<keyword evidence="3" id="KW-1185">Reference proteome</keyword>
<accession>A0A1Y1WTS7</accession>
<sequence length="342" mass="38242">MEESKERNPKIPPTSLALKISSLALTAFDHFSFLCFGIFCRLLALLGLEKRRHVAIRANPRAIDTAVLVTGSGSGIGQFLAIDWFSKGYTIFAVVRKVEDGQYLEEMVSNISHESGKPTGRLIPILIDLADPLSLDSGIQEVEENINTLGLHLVAVINNAADFMLSVTESLTNTEMERMMQINLLSPINLTKRLYPLLKESKGRVINIGSPNAWLPTPGLSVYSITKAALRAWSIVFMIEARLWEISVSLIEPDSLSNATTLDEKSRECYRPMIQFYQELVPKGFDFRIHPSHVGRAVSHALISPYPKRVYYVGWDARILASVSWLLGDENTCRIVEKIILK</sequence>
<dbReference type="InParanoid" id="A0A1Y1WTS7"/>
<dbReference type="InterPro" id="IPR020904">
    <property type="entry name" value="Sc_DH/Rdtase_CS"/>
</dbReference>
<protein>
    <submittedName>
        <fullName evidence="2">NAD(P)-binding protein</fullName>
    </submittedName>
</protein>
<dbReference type="PANTHER" id="PTHR43313">
    <property type="entry name" value="SHORT-CHAIN DEHYDROGENASE/REDUCTASE FAMILY 9C"/>
    <property type="match status" value="1"/>
</dbReference>
<dbReference type="AlphaFoldDB" id="A0A1Y1WTS7"/>
<dbReference type="EMBL" id="MCFE01000908">
    <property type="protein sequence ID" value="ORX76950.1"/>
    <property type="molecule type" value="Genomic_DNA"/>
</dbReference>
<dbReference type="SUPFAM" id="SSF51735">
    <property type="entry name" value="NAD(P)-binding Rossmann-fold domains"/>
    <property type="match status" value="1"/>
</dbReference>
<dbReference type="Proteomes" id="UP000193498">
    <property type="component" value="Unassembled WGS sequence"/>
</dbReference>
<dbReference type="GO" id="GO:0016491">
    <property type="term" value="F:oxidoreductase activity"/>
    <property type="evidence" value="ECO:0007669"/>
    <property type="project" value="TreeGrafter"/>
</dbReference>
<dbReference type="STRING" id="1314790.A0A1Y1WTS7"/>
<dbReference type="PANTHER" id="PTHR43313:SF1">
    <property type="entry name" value="3BETA-HYDROXYSTEROID DEHYDROGENASE DHS-16"/>
    <property type="match status" value="1"/>
</dbReference>
<dbReference type="PRINTS" id="PR00081">
    <property type="entry name" value="GDHRDH"/>
</dbReference>
<evidence type="ECO:0000313" key="3">
    <source>
        <dbReference type="Proteomes" id="UP000193498"/>
    </source>
</evidence>
<dbReference type="PROSITE" id="PS00061">
    <property type="entry name" value="ADH_SHORT"/>
    <property type="match status" value="1"/>
</dbReference>
<dbReference type="GO" id="GO:0008202">
    <property type="term" value="P:steroid metabolic process"/>
    <property type="evidence" value="ECO:0007669"/>
    <property type="project" value="TreeGrafter"/>
</dbReference>
<evidence type="ECO:0000256" key="1">
    <source>
        <dbReference type="ARBA" id="ARBA00022857"/>
    </source>
</evidence>
<dbReference type="InterPro" id="IPR036291">
    <property type="entry name" value="NAD(P)-bd_dom_sf"/>
</dbReference>
<name>A0A1Y1WTS7_9FUNG</name>
<dbReference type="Pfam" id="PF00106">
    <property type="entry name" value="adh_short"/>
    <property type="match status" value="1"/>
</dbReference>
<organism evidence="2 3">
    <name type="scientific">Basidiobolus meristosporus CBS 931.73</name>
    <dbReference type="NCBI Taxonomy" id="1314790"/>
    <lineage>
        <taxon>Eukaryota</taxon>
        <taxon>Fungi</taxon>
        <taxon>Fungi incertae sedis</taxon>
        <taxon>Zoopagomycota</taxon>
        <taxon>Entomophthoromycotina</taxon>
        <taxon>Basidiobolomycetes</taxon>
        <taxon>Basidiobolales</taxon>
        <taxon>Basidiobolaceae</taxon>
        <taxon>Basidiobolus</taxon>
    </lineage>
</organism>
<dbReference type="Gene3D" id="3.40.50.720">
    <property type="entry name" value="NAD(P)-binding Rossmann-like Domain"/>
    <property type="match status" value="1"/>
</dbReference>
<comment type="caution">
    <text evidence="2">The sequence shown here is derived from an EMBL/GenBank/DDBJ whole genome shotgun (WGS) entry which is preliminary data.</text>
</comment>
<dbReference type="InterPro" id="IPR002347">
    <property type="entry name" value="SDR_fam"/>
</dbReference>